<dbReference type="GO" id="GO:0005737">
    <property type="term" value="C:cytoplasm"/>
    <property type="evidence" value="ECO:0007669"/>
    <property type="project" value="UniProtKB-SubCell"/>
</dbReference>
<dbReference type="Proteomes" id="UP000322976">
    <property type="component" value="Unassembled WGS sequence"/>
</dbReference>
<dbReference type="NCBIfam" id="TIGR00447">
    <property type="entry name" value="pth"/>
    <property type="match status" value="1"/>
</dbReference>
<sequence length="184" mass="20528">MRVVVGIGNPGREYAMTRHNTGFMVVDELVNRYNAGFREKFKGLIGEAVIGSEKVLLVKPVTYVNSSGHCVLDILNFYKLTPQDLIVVYDDINLPLGKVRIRRKGSDGGHNGMKSIIYNIKSEEFQRVRVGIGSPETDLVSHVLGRFTEEELAVMRVSIKKAADAIECIIKEGIDTAMNRYNPD</sequence>
<feature type="site" description="Stabilizes the basic form of H active site to accept a proton" evidence="8">
    <location>
        <position position="90"/>
    </location>
</feature>
<evidence type="ECO:0000256" key="4">
    <source>
        <dbReference type="ARBA" id="ARBA00022884"/>
    </source>
</evidence>
<feature type="binding site" evidence="8">
    <location>
        <position position="65"/>
    </location>
    <ligand>
        <name>tRNA</name>
        <dbReference type="ChEBI" id="CHEBI:17843"/>
    </ligand>
</feature>
<dbReference type="InterPro" id="IPR001328">
    <property type="entry name" value="Pept_tRNA_hydro"/>
</dbReference>
<protein>
    <recommendedName>
        <fullName evidence="7 8">Peptidyl-tRNA hydrolase</fullName>
        <shortName evidence="8">Pth</shortName>
        <ecNumber evidence="1 8">3.1.1.29</ecNumber>
    </recommendedName>
</protein>
<dbReference type="GO" id="GO:0006515">
    <property type="term" value="P:protein quality control for misfolded or incompletely synthesized proteins"/>
    <property type="evidence" value="ECO:0007669"/>
    <property type="project" value="UniProtKB-UniRule"/>
</dbReference>
<evidence type="ECO:0000256" key="8">
    <source>
        <dbReference type="HAMAP-Rule" id="MF_00083"/>
    </source>
</evidence>
<evidence type="ECO:0000256" key="9">
    <source>
        <dbReference type="RuleBase" id="RU000673"/>
    </source>
</evidence>
<evidence type="ECO:0000256" key="7">
    <source>
        <dbReference type="ARBA" id="ARBA00050038"/>
    </source>
</evidence>
<feature type="binding site" evidence="8">
    <location>
        <position position="14"/>
    </location>
    <ligand>
        <name>tRNA</name>
        <dbReference type="ChEBI" id="CHEBI:17843"/>
    </ligand>
</feature>
<comment type="function">
    <text evidence="8">Hydrolyzes ribosome-free peptidyl-tRNAs (with 1 or more amino acids incorporated), which drop off the ribosome during protein synthesis, or as a result of ribosome stalling.</text>
</comment>
<gene>
    <name evidence="8" type="primary">pth</name>
    <name evidence="11" type="ORF">FWJ32_09345</name>
</gene>
<dbReference type="Pfam" id="PF01195">
    <property type="entry name" value="Pept_tRNA_hydro"/>
    <property type="match status" value="1"/>
</dbReference>
<comment type="similarity">
    <text evidence="5 8 10">Belongs to the PTH family.</text>
</comment>
<dbReference type="HAMAP" id="MF_00083">
    <property type="entry name" value="Pept_tRNA_hydro_bact"/>
    <property type="match status" value="1"/>
</dbReference>
<feature type="binding site" evidence="8">
    <location>
        <position position="63"/>
    </location>
    <ligand>
        <name>tRNA</name>
        <dbReference type="ChEBI" id="CHEBI:17843"/>
    </ligand>
</feature>
<comment type="function">
    <text evidence="8">Catalyzes the release of premature peptidyl moieties from peptidyl-tRNA molecules trapped in stalled 50S ribosomal subunits, and thus maintains levels of free tRNAs and 50S ribosomes.</text>
</comment>
<feature type="site" description="Discriminates between blocked and unblocked aminoacyl-tRNA" evidence="8">
    <location>
        <position position="9"/>
    </location>
</feature>
<comment type="subunit">
    <text evidence="8">Monomer.</text>
</comment>
<evidence type="ECO:0000313" key="12">
    <source>
        <dbReference type="Proteomes" id="UP000322976"/>
    </source>
</evidence>
<comment type="subcellular location">
    <subcellularLocation>
        <location evidence="8">Cytoplasm</location>
    </subcellularLocation>
</comment>
<comment type="caution">
    <text evidence="11">The sequence shown here is derived from an EMBL/GenBank/DDBJ whole genome shotgun (WGS) entry which is preliminary data.</text>
</comment>
<dbReference type="GO" id="GO:0000049">
    <property type="term" value="F:tRNA binding"/>
    <property type="evidence" value="ECO:0007669"/>
    <property type="project" value="UniProtKB-UniRule"/>
</dbReference>
<dbReference type="FunFam" id="3.40.50.1470:FF:000001">
    <property type="entry name" value="Peptidyl-tRNA hydrolase"/>
    <property type="match status" value="1"/>
</dbReference>
<dbReference type="InterPro" id="IPR018171">
    <property type="entry name" value="Pept_tRNA_hydro_CS"/>
</dbReference>
<evidence type="ECO:0000256" key="3">
    <source>
        <dbReference type="ARBA" id="ARBA00022801"/>
    </source>
</evidence>
<evidence type="ECO:0000256" key="10">
    <source>
        <dbReference type="RuleBase" id="RU004320"/>
    </source>
</evidence>
<dbReference type="InterPro" id="IPR036416">
    <property type="entry name" value="Pept_tRNA_hydro_sf"/>
</dbReference>
<dbReference type="RefSeq" id="WP_149545691.1">
    <property type="nucleotide sequence ID" value="NZ_VTPS01000014.1"/>
</dbReference>
<feature type="active site" description="Proton acceptor" evidence="8">
    <location>
        <position position="19"/>
    </location>
</feature>
<dbReference type="PANTHER" id="PTHR17224:SF1">
    <property type="entry name" value="PEPTIDYL-TRNA HYDROLASE"/>
    <property type="match status" value="1"/>
</dbReference>
<evidence type="ECO:0000256" key="6">
    <source>
        <dbReference type="ARBA" id="ARBA00048707"/>
    </source>
</evidence>
<evidence type="ECO:0000256" key="2">
    <source>
        <dbReference type="ARBA" id="ARBA00022555"/>
    </source>
</evidence>
<keyword evidence="8" id="KW-0963">Cytoplasm</keyword>
<dbReference type="AlphaFoldDB" id="A0A5D8QC43"/>
<dbReference type="PROSITE" id="PS01196">
    <property type="entry name" value="PEPT_TRNA_HYDROL_2"/>
    <property type="match status" value="1"/>
</dbReference>
<dbReference type="SUPFAM" id="SSF53178">
    <property type="entry name" value="Peptidyl-tRNA hydrolase-like"/>
    <property type="match status" value="1"/>
</dbReference>
<accession>A0A5D8QC43</accession>
<evidence type="ECO:0000256" key="5">
    <source>
        <dbReference type="ARBA" id="ARBA00038063"/>
    </source>
</evidence>
<keyword evidence="3 8" id="KW-0378">Hydrolase</keyword>
<dbReference type="GO" id="GO:0004045">
    <property type="term" value="F:peptidyl-tRNA hydrolase activity"/>
    <property type="evidence" value="ECO:0007669"/>
    <property type="project" value="UniProtKB-UniRule"/>
</dbReference>
<dbReference type="EMBL" id="VTPS01000014">
    <property type="protein sequence ID" value="TZE81376.1"/>
    <property type="molecule type" value="Genomic_DNA"/>
</dbReference>
<reference evidence="11 12" key="1">
    <citation type="submission" date="2019-08" db="EMBL/GenBank/DDBJ databases">
        <title>Calorimonas adulescens gen. nov., sp. nov., an anaerobic thermophilic bacterium from Sakhalin hot spring.</title>
        <authorList>
            <person name="Khomyakova M.A."/>
            <person name="Merkel A.Y."/>
            <person name="Novikov A."/>
            <person name="Bonch-Osmolovskaya E.A."/>
            <person name="Slobodkin A.I."/>
        </authorList>
    </citation>
    <scope>NUCLEOTIDE SEQUENCE [LARGE SCALE GENOMIC DNA]</scope>
    <source>
        <strain evidence="11 12">A05MB</strain>
    </source>
</reference>
<dbReference type="Gene3D" id="3.40.50.1470">
    <property type="entry name" value="Peptidyl-tRNA hydrolase"/>
    <property type="match status" value="1"/>
</dbReference>
<evidence type="ECO:0000313" key="11">
    <source>
        <dbReference type="EMBL" id="TZE81376.1"/>
    </source>
</evidence>
<proteinExistence type="inferred from homology"/>
<name>A0A5D8QC43_9THEO</name>
<comment type="catalytic activity">
    <reaction evidence="6 8 9">
        <text>an N-acyl-L-alpha-aminoacyl-tRNA + H2O = an N-acyl-L-amino acid + a tRNA + H(+)</text>
        <dbReference type="Rhea" id="RHEA:54448"/>
        <dbReference type="Rhea" id="RHEA-COMP:10123"/>
        <dbReference type="Rhea" id="RHEA-COMP:13883"/>
        <dbReference type="ChEBI" id="CHEBI:15377"/>
        <dbReference type="ChEBI" id="CHEBI:15378"/>
        <dbReference type="ChEBI" id="CHEBI:59874"/>
        <dbReference type="ChEBI" id="CHEBI:78442"/>
        <dbReference type="ChEBI" id="CHEBI:138191"/>
        <dbReference type="EC" id="3.1.1.29"/>
    </reaction>
</comment>
<keyword evidence="4 8" id="KW-0694">RNA-binding</keyword>
<dbReference type="CDD" id="cd00462">
    <property type="entry name" value="PTH"/>
    <property type="match status" value="1"/>
</dbReference>
<organism evidence="11 12">
    <name type="scientific">Calorimonas adulescens</name>
    <dbReference type="NCBI Taxonomy" id="2606906"/>
    <lineage>
        <taxon>Bacteria</taxon>
        <taxon>Bacillati</taxon>
        <taxon>Bacillota</taxon>
        <taxon>Clostridia</taxon>
        <taxon>Thermoanaerobacterales</taxon>
        <taxon>Thermoanaerobacteraceae</taxon>
        <taxon>Calorimonas</taxon>
    </lineage>
</organism>
<dbReference type="PROSITE" id="PS01195">
    <property type="entry name" value="PEPT_TRNA_HYDROL_1"/>
    <property type="match status" value="1"/>
</dbReference>
<dbReference type="PANTHER" id="PTHR17224">
    <property type="entry name" value="PEPTIDYL-TRNA HYDROLASE"/>
    <property type="match status" value="1"/>
</dbReference>
<feature type="binding site" evidence="8">
    <location>
        <position position="111"/>
    </location>
    <ligand>
        <name>tRNA</name>
        <dbReference type="ChEBI" id="CHEBI:17843"/>
    </ligand>
</feature>
<keyword evidence="12" id="KW-1185">Reference proteome</keyword>
<evidence type="ECO:0000256" key="1">
    <source>
        <dbReference type="ARBA" id="ARBA00013260"/>
    </source>
</evidence>
<keyword evidence="2 8" id="KW-0820">tRNA-binding</keyword>
<dbReference type="GO" id="GO:0072344">
    <property type="term" value="P:rescue of stalled ribosome"/>
    <property type="evidence" value="ECO:0007669"/>
    <property type="project" value="UniProtKB-UniRule"/>
</dbReference>
<dbReference type="EC" id="3.1.1.29" evidence="1 8"/>